<dbReference type="GO" id="GO:0007165">
    <property type="term" value="P:signal transduction"/>
    <property type="evidence" value="ECO:0007669"/>
    <property type="project" value="TreeGrafter"/>
</dbReference>
<dbReference type="EC" id="2.3.1.184" evidence="6"/>
<evidence type="ECO:0000256" key="2">
    <source>
        <dbReference type="ARBA" id="ARBA00022679"/>
    </source>
</evidence>
<dbReference type="PRINTS" id="PR01549">
    <property type="entry name" value="AUTOINDCRSYN"/>
</dbReference>
<dbReference type="GO" id="GO:0009372">
    <property type="term" value="P:quorum sensing"/>
    <property type="evidence" value="ECO:0007669"/>
    <property type="project" value="UniProtKB-UniRule"/>
</dbReference>
<evidence type="ECO:0000256" key="1">
    <source>
        <dbReference type="ARBA" id="ARBA00022654"/>
    </source>
</evidence>
<evidence type="ECO:0000313" key="7">
    <source>
        <dbReference type="EMBL" id="TDR76671.1"/>
    </source>
</evidence>
<comment type="similarity">
    <text evidence="5 6">Belongs to the autoinducer synthase family.</text>
</comment>
<evidence type="ECO:0000313" key="8">
    <source>
        <dbReference type="Proteomes" id="UP000295611"/>
    </source>
</evidence>
<keyword evidence="1 5" id="KW-0673">Quorum sensing</keyword>
<comment type="caution">
    <text evidence="7">The sequence shown here is derived from an EMBL/GenBank/DDBJ whole genome shotgun (WGS) entry which is preliminary data.</text>
</comment>
<proteinExistence type="inferred from homology"/>
<dbReference type="PANTHER" id="PTHR39322:SF1">
    <property type="entry name" value="ISOVALERYL-HOMOSERINE LACTONE SYNTHASE"/>
    <property type="match status" value="1"/>
</dbReference>
<gene>
    <name evidence="7" type="ORF">DFP86_11097</name>
</gene>
<keyword evidence="4 5" id="KW-0071">Autoinducer synthesis</keyword>
<dbReference type="InterPro" id="IPR001690">
    <property type="entry name" value="Autoind_synthase"/>
</dbReference>
<evidence type="ECO:0000256" key="6">
    <source>
        <dbReference type="RuleBase" id="RU361135"/>
    </source>
</evidence>
<reference evidence="7 8" key="1">
    <citation type="submission" date="2019-03" db="EMBL/GenBank/DDBJ databases">
        <title>Genomic Encyclopedia of Type Strains, Phase III (KMG-III): the genomes of soil and plant-associated and newly described type strains.</title>
        <authorList>
            <person name="Whitman W."/>
        </authorList>
    </citation>
    <scope>NUCLEOTIDE SEQUENCE [LARGE SCALE GENOMIC DNA]</scope>
    <source>
        <strain evidence="7 8">CECT 8976</strain>
    </source>
</reference>
<dbReference type="GO" id="GO:0061579">
    <property type="term" value="F:N-acyl homoserine lactone synthase activity"/>
    <property type="evidence" value="ECO:0007669"/>
    <property type="project" value="UniProtKB-UniRule"/>
</dbReference>
<sequence length="217" mass="25174">MSNLSVLATKDGYRLERVLGGRKETALLRFRHRVFREELQWVPLSVDGLDRDEYDGFSENLGVFVNQRAVGSVRMTPGCQRFMIEKEFSALLPEGWTLQKGADSAEVTRFAVDIDQRGRRIEPAALLLYHCLYRWAELNRVRWMYFVVEPPFFRRLARMGFPIFPIGEAKPLDGGVVSQAAFFDWHSADPSFIRWLRQAVECPAAVQAQSHEFDYWH</sequence>
<keyword evidence="8" id="KW-1185">Reference proteome</keyword>
<dbReference type="PANTHER" id="PTHR39322">
    <property type="entry name" value="ACYL-HOMOSERINE-LACTONE SYNTHASE"/>
    <property type="match status" value="1"/>
</dbReference>
<comment type="catalytic activity">
    <reaction evidence="6">
        <text>a fatty acyl-[ACP] + S-adenosyl-L-methionine = an N-acyl-L-homoserine lactone + S-methyl-5'-thioadenosine + holo-[ACP] + H(+)</text>
        <dbReference type="Rhea" id="RHEA:10096"/>
        <dbReference type="Rhea" id="RHEA-COMP:9685"/>
        <dbReference type="Rhea" id="RHEA-COMP:14125"/>
        <dbReference type="ChEBI" id="CHEBI:15378"/>
        <dbReference type="ChEBI" id="CHEBI:17509"/>
        <dbReference type="ChEBI" id="CHEBI:55474"/>
        <dbReference type="ChEBI" id="CHEBI:59789"/>
        <dbReference type="ChEBI" id="CHEBI:64479"/>
        <dbReference type="ChEBI" id="CHEBI:138651"/>
        <dbReference type="EC" id="2.3.1.184"/>
    </reaction>
</comment>
<dbReference type="PROSITE" id="PS51187">
    <property type="entry name" value="AUTOINDUCER_SYNTH_2"/>
    <property type="match status" value="1"/>
</dbReference>
<evidence type="ECO:0000256" key="3">
    <source>
        <dbReference type="ARBA" id="ARBA00022691"/>
    </source>
</evidence>
<dbReference type="Pfam" id="PF00765">
    <property type="entry name" value="Autoind_synth"/>
    <property type="match status" value="1"/>
</dbReference>
<dbReference type="AlphaFoldDB" id="A0A4R7B1S6"/>
<keyword evidence="3 6" id="KW-0949">S-adenosyl-L-methionine</keyword>
<dbReference type="Gene3D" id="3.40.630.30">
    <property type="match status" value="1"/>
</dbReference>
<protein>
    <recommendedName>
        <fullName evidence="6">Acyl-homoserine-lactone synthase</fullName>
        <ecNumber evidence="6">2.3.1.184</ecNumber>
    </recommendedName>
    <alternativeName>
        <fullName evidence="6">Autoinducer synthesis protein</fullName>
    </alternativeName>
</protein>
<organism evidence="7 8">
    <name type="scientific">Paludibacterium purpuratum</name>
    <dbReference type="NCBI Taxonomy" id="1144873"/>
    <lineage>
        <taxon>Bacteria</taxon>
        <taxon>Pseudomonadati</taxon>
        <taxon>Pseudomonadota</taxon>
        <taxon>Betaproteobacteria</taxon>
        <taxon>Neisseriales</taxon>
        <taxon>Chromobacteriaceae</taxon>
        <taxon>Paludibacterium</taxon>
    </lineage>
</organism>
<evidence type="ECO:0000256" key="5">
    <source>
        <dbReference type="PROSITE-ProRule" id="PRU00533"/>
    </source>
</evidence>
<name>A0A4R7B1S6_9NEIS</name>
<dbReference type="RefSeq" id="WP_133681915.1">
    <property type="nucleotide sequence ID" value="NZ_SNZP01000010.1"/>
</dbReference>
<accession>A0A4R7B1S6</accession>
<keyword evidence="2 6" id="KW-0808">Transferase</keyword>
<dbReference type="Proteomes" id="UP000295611">
    <property type="component" value="Unassembled WGS sequence"/>
</dbReference>
<dbReference type="SUPFAM" id="SSF55729">
    <property type="entry name" value="Acyl-CoA N-acyltransferases (Nat)"/>
    <property type="match status" value="1"/>
</dbReference>
<dbReference type="OrthoDB" id="6023281at2"/>
<evidence type="ECO:0000256" key="4">
    <source>
        <dbReference type="ARBA" id="ARBA00022929"/>
    </source>
</evidence>
<dbReference type="EMBL" id="SNZP01000010">
    <property type="protein sequence ID" value="TDR76671.1"/>
    <property type="molecule type" value="Genomic_DNA"/>
</dbReference>
<dbReference type="InterPro" id="IPR016181">
    <property type="entry name" value="Acyl_CoA_acyltransferase"/>
</dbReference>